<sequence>MQNIVHILLITGPAGIGKSTLCWEIGASLSAARIAHAIIETDELDRVYPRPAAEDLDRLRPGTTDVSAINLAAIWSTYRALGHSRLIMSGVMMHPSFDRRWILAAIPEAEITVVRLQASEKTLTERLARREVGSGAGDQLQRTLRQARRMADENRDGLLCIAADDRGPAELAQTILREAGWAG</sequence>
<gene>
    <name evidence="1" type="ORF">ACFOJ9_17065</name>
</gene>
<dbReference type="SUPFAM" id="SSF52540">
    <property type="entry name" value="P-loop containing nucleoside triphosphate hydrolases"/>
    <property type="match status" value="1"/>
</dbReference>
<dbReference type="Gene3D" id="3.40.50.300">
    <property type="entry name" value="P-loop containing nucleotide triphosphate hydrolases"/>
    <property type="match status" value="1"/>
</dbReference>
<comment type="caution">
    <text evidence="1">The sequence shown here is derived from an EMBL/GenBank/DDBJ whole genome shotgun (WGS) entry which is preliminary data.</text>
</comment>
<keyword evidence="2" id="KW-1185">Reference proteome</keyword>
<dbReference type="Proteomes" id="UP001595648">
    <property type="component" value="Unassembled WGS sequence"/>
</dbReference>
<dbReference type="InterPro" id="IPR027417">
    <property type="entry name" value="P-loop_NTPase"/>
</dbReference>
<name>A0ABV7MQG2_9HYPH</name>
<evidence type="ECO:0000313" key="1">
    <source>
        <dbReference type="EMBL" id="MFC3323479.1"/>
    </source>
</evidence>
<proteinExistence type="predicted"/>
<dbReference type="RefSeq" id="WP_378980085.1">
    <property type="nucleotide sequence ID" value="NZ_JBHRVD010000001.1"/>
</dbReference>
<accession>A0ABV7MQG2</accession>
<dbReference type="Pfam" id="PF13238">
    <property type="entry name" value="AAA_18"/>
    <property type="match status" value="1"/>
</dbReference>
<protein>
    <submittedName>
        <fullName evidence="1">AAA family ATPase</fullName>
    </submittedName>
</protein>
<reference evidence="2" key="1">
    <citation type="journal article" date="2019" name="Int. J. Syst. Evol. Microbiol.">
        <title>The Global Catalogue of Microorganisms (GCM) 10K type strain sequencing project: providing services to taxonomists for standard genome sequencing and annotation.</title>
        <authorList>
            <consortium name="The Broad Institute Genomics Platform"/>
            <consortium name="The Broad Institute Genome Sequencing Center for Infectious Disease"/>
            <person name="Wu L."/>
            <person name="Ma J."/>
        </authorList>
    </citation>
    <scope>NUCLEOTIDE SEQUENCE [LARGE SCALE GENOMIC DNA]</scope>
    <source>
        <strain evidence="2">ICMP 19515</strain>
    </source>
</reference>
<evidence type="ECO:0000313" key="2">
    <source>
        <dbReference type="Proteomes" id="UP001595648"/>
    </source>
</evidence>
<dbReference type="EMBL" id="JBHRVD010000001">
    <property type="protein sequence ID" value="MFC3323479.1"/>
    <property type="molecule type" value="Genomic_DNA"/>
</dbReference>
<organism evidence="1 2">
    <name type="scientific">Mesorhizobium cantuariense</name>
    <dbReference type="NCBI Taxonomy" id="1300275"/>
    <lineage>
        <taxon>Bacteria</taxon>
        <taxon>Pseudomonadati</taxon>
        <taxon>Pseudomonadota</taxon>
        <taxon>Alphaproteobacteria</taxon>
        <taxon>Hyphomicrobiales</taxon>
        <taxon>Phyllobacteriaceae</taxon>
        <taxon>Mesorhizobium</taxon>
    </lineage>
</organism>